<accession>A0ABV8KHN0</accession>
<keyword evidence="2" id="KW-1185">Reference proteome</keyword>
<dbReference type="EMBL" id="JBHSBN010000003">
    <property type="protein sequence ID" value="MFC4105494.1"/>
    <property type="molecule type" value="Genomic_DNA"/>
</dbReference>
<evidence type="ECO:0000313" key="2">
    <source>
        <dbReference type="Proteomes" id="UP001595868"/>
    </source>
</evidence>
<organism evidence="1 2">
    <name type="scientific">Micromonospora zhanjiangensis</name>
    <dbReference type="NCBI Taxonomy" id="1522057"/>
    <lineage>
        <taxon>Bacteria</taxon>
        <taxon>Bacillati</taxon>
        <taxon>Actinomycetota</taxon>
        <taxon>Actinomycetes</taxon>
        <taxon>Micromonosporales</taxon>
        <taxon>Micromonosporaceae</taxon>
        <taxon>Micromonospora</taxon>
    </lineage>
</organism>
<evidence type="ECO:0008006" key="3">
    <source>
        <dbReference type="Google" id="ProtNLM"/>
    </source>
</evidence>
<proteinExistence type="predicted"/>
<dbReference type="RefSeq" id="WP_377542585.1">
    <property type="nucleotide sequence ID" value="NZ_JBHSBN010000003.1"/>
</dbReference>
<sequence length="77" mass="8134">MLIDCDSCAVRGAACSGCVVSALFDAPEQVAALGPAEDRAIEVLTRAGFEVEVLSPPAPSVPHPPLRVLPRRRRRVA</sequence>
<evidence type="ECO:0000313" key="1">
    <source>
        <dbReference type="EMBL" id="MFC4105494.1"/>
    </source>
</evidence>
<protein>
    <recommendedName>
        <fullName evidence="3">4Fe-4S ferredoxin-type domain-containing protein</fullName>
    </recommendedName>
</protein>
<comment type="caution">
    <text evidence="1">The sequence shown here is derived from an EMBL/GenBank/DDBJ whole genome shotgun (WGS) entry which is preliminary data.</text>
</comment>
<gene>
    <name evidence="1" type="ORF">ACFOX0_06015</name>
</gene>
<reference evidence="2" key="1">
    <citation type="journal article" date="2019" name="Int. J. Syst. Evol. Microbiol.">
        <title>The Global Catalogue of Microorganisms (GCM) 10K type strain sequencing project: providing services to taxonomists for standard genome sequencing and annotation.</title>
        <authorList>
            <consortium name="The Broad Institute Genomics Platform"/>
            <consortium name="The Broad Institute Genome Sequencing Center for Infectious Disease"/>
            <person name="Wu L."/>
            <person name="Ma J."/>
        </authorList>
    </citation>
    <scope>NUCLEOTIDE SEQUENCE [LARGE SCALE GENOMIC DNA]</scope>
    <source>
        <strain evidence="2">2902at01</strain>
    </source>
</reference>
<name>A0ABV8KHN0_9ACTN</name>
<dbReference type="Proteomes" id="UP001595868">
    <property type="component" value="Unassembled WGS sequence"/>
</dbReference>